<protein>
    <submittedName>
        <fullName evidence="2">Membrane protein implicated in regulation of membrane protease activity</fullName>
    </submittedName>
</protein>
<dbReference type="EMBL" id="RKQZ01000001">
    <property type="protein sequence ID" value="RPF19576.1"/>
    <property type="molecule type" value="Genomic_DNA"/>
</dbReference>
<dbReference type="AlphaFoldDB" id="A0A3N4YJI7"/>
<accession>A0A3N4YJI7</accession>
<keyword evidence="1" id="KW-0472">Membrane</keyword>
<keyword evidence="1" id="KW-0812">Transmembrane</keyword>
<reference evidence="2 3" key="1">
    <citation type="submission" date="2018-11" db="EMBL/GenBank/DDBJ databases">
        <title>Sequencing the genomes of 1000 actinobacteria strains.</title>
        <authorList>
            <person name="Klenk H.-P."/>
        </authorList>
    </citation>
    <scope>NUCLEOTIDE SEQUENCE [LARGE SCALE GENOMIC DNA]</scope>
    <source>
        <strain evidence="2 3">DSM 15700</strain>
    </source>
</reference>
<proteinExistence type="predicted"/>
<keyword evidence="2" id="KW-0645">Protease</keyword>
<dbReference type="Proteomes" id="UP000280501">
    <property type="component" value="Unassembled WGS sequence"/>
</dbReference>
<organism evidence="2 3">
    <name type="scientific">Myceligenerans xiligouense</name>
    <dbReference type="NCBI Taxonomy" id="253184"/>
    <lineage>
        <taxon>Bacteria</taxon>
        <taxon>Bacillati</taxon>
        <taxon>Actinomycetota</taxon>
        <taxon>Actinomycetes</taxon>
        <taxon>Micrococcales</taxon>
        <taxon>Promicromonosporaceae</taxon>
        <taxon>Myceligenerans</taxon>
    </lineage>
</organism>
<dbReference type="Gene3D" id="2.40.50.140">
    <property type="entry name" value="Nucleic acid-binding proteins"/>
    <property type="match status" value="1"/>
</dbReference>
<comment type="caution">
    <text evidence="2">The sequence shown here is derived from an EMBL/GenBank/DDBJ whole genome shotgun (WGS) entry which is preliminary data.</text>
</comment>
<keyword evidence="1" id="KW-1133">Transmembrane helix</keyword>
<dbReference type="GO" id="GO:0008233">
    <property type="term" value="F:peptidase activity"/>
    <property type="evidence" value="ECO:0007669"/>
    <property type="project" value="UniProtKB-KW"/>
</dbReference>
<evidence type="ECO:0000313" key="2">
    <source>
        <dbReference type="EMBL" id="RPF19576.1"/>
    </source>
</evidence>
<gene>
    <name evidence="2" type="ORF">EDD34_0127</name>
</gene>
<dbReference type="RefSeq" id="WP_123812864.1">
    <property type="nucleotide sequence ID" value="NZ_RKQZ01000001.1"/>
</dbReference>
<dbReference type="InterPro" id="IPR012340">
    <property type="entry name" value="NA-bd_OB-fold"/>
</dbReference>
<evidence type="ECO:0000313" key="3">
    <source>
        <dbReference type="Proteomes" id="UP000280501"/>
    </source>
</evidence>
<feature type="transmembrane region" description="Helical" evidence="1">
    <location>
        <begin position="60"/>
        <end position="80"/>
    </location>
</feature>
<dbReference type="GO" id="GO:0006508">
    <property type="term" value="P:proteolysis"/>
    <property type="evidence" value="ECO:0007669"/>
    <property type="project" value="UniProtKB-KW"/>
</dbReference>
<evidence type="ECO:0000256" key="1">
    <source>
        <dbReference type="SAM" id="Phobius"/>
    </source>
</evidence>
<dbReference type="OrthoDB" id="5148384at2"/>
<keyword evidence="2" id="KW-0378">Hydrolase</keyword>
<sequence length="151" mass="15345">MLVFIVLGILGLVISLLSVALGDLFELGDGALSGTSLGAGLLLFGATGAVVTSAGLPVVATYPIAAVVGLGVILLVNLLLKRLRQSDDATPRSLVGLRGAVTSEVSSAHGEVSLDNELETRMAFADAPIPQGARVTVVEQHGSRVKVTSSE</sequence>
<name>A0A3N4YJI7_9MICO</name>
<keyword evidence="3" id="KW-1185">Reference proteome</keyword>